<feature type="transmembrane region" description="Helical" evidence="6">
    <location>
        <begin position="62"/>
        <end position="83"/>
    </location>
</feature>
<gene>
    <name evidence="8" type="ORF">AMOR_25690</name>
</gene>
<feature type="domain" description="EamA" evidence="7">
    <location>
        <begin position="144"/>
        <end position="276"/>
    </location>
</feature>
<dbReference type="EMBL" id="AP025591">
    <property type="protein sequence ID" value="BDG03573.1"/>
    <property type="molecule type" value="Genomic_DNA"/>
</dbReference>
<evidence type="ECO:0000256" key="3">
    <source>
        <dbReference type="ARBA" id="ARBA00022692"/>
    </source>
</evidence>
<feature type="transmembrane region" description="Helical" evidence="6">
    <location>
        <begin position="89"/>
        <end position="108"/>
    </location>
</feature>
<evidence type="ECO:0000256" key="2">
    <source>
        <dbReference type="ARBA" id="ARBA00022475"/>
    </source>
</evidence>
<evidence type="ECO:0000313" key="9">
    <source>
        <dbReference type="Proteomes" id="UP001162891"/>
    </source>
</evidence>
<feature type="transmembrane region" description="Helical" evidence="6">
    <location>
        <begin position="171"/>
        <end position="191"/>
    </location>
</feature>
<accession>A0ABM7WVN5</accession>
<keyword evidence="2" id="KW-1003">Cell membrane</keyword>
<evidence type="ECO:0000256" key="6">
    <source>
        <dbReference type="SAM" id="Phobius"/>
    </source>
</evidence>
<dbReference type="InterPro" id="IPR000620">
    <property type="entry name" value="EamA_dom"/>
</dbReference>
<dbReference type="InterPro" id="IPR051258">
    <property type="entry name" value="Diverse_Substrate_Transporter"/>
</dbReference>
<reference evidence="9" key="1">
    <citation type="journal article" date="2022" name="Int. J. Syst. Evol. Microbiol.">
        <title>Anaeromyxobacter oryzae sp. nov., Anaeromyxobacter diazotrophicus sp. nov. and Anaeromyxobacter paludicola sp. nov., isolated from paddy soils.</title>
        <authorList>
            <person name="Itoh H."/>
            <person name="Xu Z."/>
            <person name="Mise K."/>
            <person name="Masuda Y."/>
            <person name="Ushijima N."/>
            <person name="Hayakawa C."/>
            <person name="Shiratori Y."/>
            <person name="Senoo K."/>
        </authorList>
    </citation>
    <scope>NUCLEOTIDE SEQUENCE [LARGE SCALE GENOMIC DNA]</scope>
    <source>
        <strain evidence="9">Red232</strain>
    </source>
</reference>
<feature type="transmembrane region" description="Helical" evidence="6">
    <location>
        <begin position="147"/>
        <end position="164"/>
    </location>
</feature>
<feature type="domain" description="EamA" evidence="7">
    <location>
        <begin position="2"/>
        <end position="130"/>
    </location>
</feature>
<dbReference type="RefSeq" id="WP_248361693.1">
    <property type="nucleotide sequence ID" value="NZ_AP025591.1"/>
</dbReference>
<keyword evidence="3 6" id="KW-0812">Transmembrane</keyword>
<proteinExistence type="predicted"/>
<evidence type="ECO:0000256" key="1">
    <source>
        <dbReference type="ARBA" id="ARBA00004651"/>
    </source>
</evidence>
<evidence type="ECO:0000313" key="8">
    <source>
        <dbReference type="EMBL" id="BDG03573.1"/>
    </source>
</evidence>
<dbReference type="PANTHER" id="PTHR42920:SF5">
    <property type="entry name" value="EAMA DOMAIN-CONTAINING PROTEIN"/>
    <property type="match status" value="1"/>
</dbReference>
<dbReference type="SUPFAM" id="SSF103481">
    <property type="entry name" value="Multidrug resistance efflux transporter EmrE"/>
    <property type="match status" value="2"/>
</dbReference>
<comment type="subcellular location">
    <subcellularLocation>
        <location evidence="1">Cell membrane</location>
        <topology evidence="1">Multi-pass membrane protein</topology>
    </subcellularLocation>
</comment>
<feature type="transmembrane region" description="Helical" evidence="6">
    <location>
        <begin position="235"/>
        <end position="253"/>
    </location>
</feature>
<feature type="transmembrane region" description="Helical" evidence="6">
    <location>
        <begin position="115"/>
        <end position="135"/>
    </location>
</feature>
<feature type="transmembrane region" description="Helical" evidence="6">
    <location>
        <begin position="197"/>
        <end position="223"/>
    </location>
</feature>
<dbReference type="Pfam" id="PF00892">
    <property type="entry name" value="EamA"/>
    <property type="match status" value="2"/>
</dbReference>
<dbReference type="PANTHER" id="PTHR42920">
    <property type="entry name" value="OS03G0707200 PROTEIN-RELATED"/>
    <property type="match status" value="1"/>
</dbReference>
<evidence type="ECO:0000256" key="4">
    <source>
        <dbReference type="ARBA" id="ARBA00022989"/>
    </source>
</evidence>
<evidence type="ECO:0000259" key="7">
    <source>
        <dbReference type="Pfam" id="PF00892"/>
    </source>
</evidence>
<organism evidence="8 9">
    <name type="scientific">Anaeromyxobacter oryzae</name>
    <dbReference type="NCBI Taxonomy" id="2918170"/>
    <lineage>
        <taxon>Bacteria</taxon>
        <taxon>Pseudomonadati</taxon>
        <taxon>Myxococcota</taxon>
        <taxon>Myxococcia</taxon>
        <taxon>Myxococcales</taxon>
        <taxon>Cystobacterineae</taxon>
        <taxon>Anaeromyxobacteraceae</taxon>
        <taxon>Anaeromyxobacter</taxon>
    </lineage>
</organism>
<keyword evidence="4 6" id="KW-1133">Transmembrane helix</keyword>
<dbReference type="InterPro" id="IPR037185">
    <property type="entry name" value="EmrE-like"/>
</dbReference>
<dbReference type="Proteomes" id="UP001162891">
    <property type="component" value="Chromosome"/>
</dbReference>
<evidence type="ECO:0000256" key="5">
    <source>
        <dbReference type="ARBA" id="ARBA00023136"/>
    </source>
</evidence>
<protein>
    <submittedName>
        <fullName evidence="8">Transporter</fullName>
    </submittedName>
</protein>
<name>A0ABM7WVN5_9BACT</name>
<keyword evidence="5 6" id="KW-0472">Membrane</keyword>
<feature type="transmembrane region" description="Helical" evidence="6">
    <location>
        <begin position="265"/>
        <end position="284"/>
    </location>
</feature>
<keyword evidence="9" id="KW-1185">Reference proteome</keyword>
<sequence>MADLALLLLTLAWGTTFLFVNRVLDVASPGVFLSARFATAAVVLGAVALWRRDRVGAGFLRHGLLLGLFMLAGFVLQTIGLRYTTPARSGFLTGLAVLIVPFFARFLLGRKVRVASWVGVALAVAGLLALTRPLADELADSVRFGDALSAACAVAFALQIVFTAEWAPRHPLVPLTLAQVAVTFAGAVALLPVEGAYFHAAGAGVFAGTVAFTGVLMTAVAFFVQNWGQRHTTAVRAALIFSLEPVAAALFSHLYGGEPLGRADWIGGALIVLGVVAGEVGGALEARGETAGERASP</sequence>
<feature type="transmembrane region" description="Helical" evidence="6">
    <location>
        <begin position="30"/>
        <end position="50"/>
    </location>
</feature>